<evidence type="ECO:0000313" key="3">
    <source>
        <dbReference type="Proteomes" id="UP000233551"/>
    </source>
</evidence>
<sequence length="157" mass="18092">MGYALVISWIFNTLDPELQPSAACATVAQTLWEDLRERWSGVPDQSGREEIRVAGEQQSDLRRTRRKQRRNEQDQGVLPMLSSRPYQELLLAATWLPRELGIEANGGERESRVFRERNERDDRRRATTWRCSRLDLARWAAGSSGTIKAVQPRPKSD</sequence>
<feature type="region of interest" description="Disordered" evidence="1">
    <location>
        <begin position="53"/>
        <end position="80"/>
    </location>
</feature>
<keyword evidence="3" id="KW-1185">Reference proteome</keyword>
<dbReference type="AlphaFoldDB" id="A0A2I0IYQ1"/>
<dbReference type="EMBL" id="PGOL01002275">
    <property type="protein sequence ID" value="PKI49114.1"/>
    <property type="molecule type" value="Genomic_DNA"/>
</dbReference>
<reference evidence="2 3" key="1">
    <citation type="submission" date="2017-11" db="EMBL/GenBank/DDBJ databases">
        <title>De-novo sequencing of pomegranate (Punica granatum L.) genome.</title>
        <authorList>
            <person name="Akparov Z."/>
            <person name="Amiraslanov A."/>
            <person name="Hajiyeva S."/>
            <person name="Abbasov M."/>
            <person name="Kaur K."/>
            <person name="Hamwieh A."/>
            <person name="Solovyev V."/>
            <person name="Salamov A."/>
            <person name="Braich B."/>
            <person name="Kosarev P."/>
            <person name="Mahmoud A."/>
            <person name="Hajiyev E."/>
            <person name="Babayeva S."/>
            <person name="Izzatullayeva V."/>
            <person name="Mammadov A."/>
            <person name="Mammadov A."/>
            <person name="Sharifova S."/>
            <person name="Ojaghi J."/>
            <person name="Eynullazada K."/>
            <person name="Bayramov B."/>
            <person name="Abdulazimova A."/>
            <person name="Shahmuradov I."/>
        </authorList>
    </citation>
    <scope>NUCLEOTIDE SEQUENCE [LARGE SCALE GENOMIC DNA]</scope>
    <source>
        <strain evidence="3">cv. AG2017</strain>
        <tissue evidence="2">Leaf</tissue>
    </source>
</reference>
<dbReference type="Proteomes" id="UP000233551">
    <property type="component" value="Unassembled WGS sequence"/>
</dbReference>
<gene>
    <name evidence="2" type="ORF">CRG98_030460</name>
</gene>
<proteinExistence type="predicted"/>
<protein>
    <submittedName>
        <fullName evidence="2">Uncharacterized protein</fullName>
    </submittedName>
</protein>
<comment type="caution">
    <text evidence="2">The sequence shown here is derived from an EMBL/GenBank/DDBJ whole genome shotgun (WGS) entry which is preliminary data.</text>
</comment>
<accession>A0A2I0IYQ1</accession>
<evidence type="ECO:0000256" key="1">
    <source>
        <dbReference type="SAM" id="MobiDB-lite"/>
    </source>
</evidence>
<organism evidence="2 3">
    <name type="scientific">Punica granatum</name>
    <name type="common">Pomegranate</name>
    <dbReference type="NCBI Taxonomy" id="22663"/>
    <lineage>
        <taxon>Eukaryota</taxon>
        <taxon>Viridiplantae</taxon>
        <taxon>Streptophyta</taxon>
        <taxon>Embryophyta</taxon>
        <taxon>Tracheophyta</taxon>
        <taxon>Spermatophyta</taxon>
        <taxon>Magnoliopsida</taxon>
        <taxon>eudicotyledons</taxon>
        <taxon>Gunneridae</taxon>
        <taxon>Pentapetalae</taxon>
        <taxon>rosids</taxon>
        <taxon>malvids</taxon>
        <taxon>Myrtales</taxon>
        <taxon>Lythraceae</taxon>
        <taxon>Punica</taxon>
    </lineage>
</organism>
<evidence type="ECO:0000313" key="2">
    <source>
        <dbReference type="EMBL" id="PKI49114.1"/>
    </source>
</evidence>
<name>A0A2I0IYQ1_PUNGR</name>